<feature type="transmembrane region" description="Helical" evidence="1">
    <location>
        <begin position="301"/>
        <end position="323"/>
    </location>
</feature>
<dbReference type="Pfam" id="PF13687">
    <property type="entry name" value="DUF4153"/>
    <property type="match status" value="1"/>
</dbReference>
<feature type="transmembrane region" description="Helical" evidence="1">
    <location>
        <begin position="175"/>
        <end position="201"/>
    </location>
</feature>
<feature type="transmembrane region" description="Helical" evidence="1">
    <location>
        <begin position="397"/>
        <end position="415"/>
    </location>
</feature>
<feature type="transmembrane region" description="Helical" evidence="1">
    <location>
        <begin position="105"/>
        <end position="124"/>
    </location>
</feature>
<dbReference type="InterPro" id="IPR025291">
    <property type="entry name" value="DUF4153"/>
</dbReference>
<accession>A0ABQ2S9H3</accession>
<feature type="transmembrane region" description="Helical" evidence="1">
    <location>
        <begin position="136"/>
        <end position="154"/>
    </location>
</feature>
<dbReference type="Proteomes" id="UP000644548">
    <property type="component" value="Unassembled WGS sequence"/>
</dbReference>
<organism evidence="2 3">
    <name type="scientific">Deinococcus sedimenti</name>
    <dbReference type="NCBI Taxonomy" id="1867090"/>
    <lineage>
        <taxon>Bacteria</taxon>
        <taxon>Thermotogati</taxon>
        <taxon>Deinococcota</taxon>
        <taxon>Deinococci</taxon>
        <taxon>Deinococcales</taxon>
        <taxon>Deinococcaceae</taxon>
        <taxon>Deinococcus</taxon>
    </lineage>
</organism>
<reference evidence="3" key="1">
    <citation type="journal article" date="2019" name="Int. J. Syst. Evol. Microbiol.">
        <title>The Global Catalogue of Microorganisms (GCM) 10K type strain sequencing project: providing services to taxonomists for standard genome sequencing and annotation.</title>
        <authorList>
            <consortium name="The Broad Institute Genomics Platform"/>
            <consortium name="The Broad Institute Genome Sequencing Center for Infectious Disease"/>
            <person name="Wu L."/>
            <person name="Ma J."/>
        </authorList>
    </citation>
    <scope>NUCLEOTIDE SEQUENCE [LARGE SCALE GENOMIC DNA]</scope>
    <source>
        <strain evidence="3">JCM 31405</strain>
    </source>
</reference>
<evidence type="ECO:0000256" key="1">
    <source>
        <dbReference type="SAM" id="Phobius"/>
    </source>
</evidence>
<keyword evidence="3" id="KW-1185">Reference proteome</keyword>
<feature type="transmembrane region" description="Helical" evidence="1">
    <location>
        <begin position="263"/>
        <end position="281"/>
    </location>
</feature>
<dbReference type="RefSeq" id="WP_189074714.1">
    <property type="nucleotide sequence ID" value="NZ_BMQN01000020.1"/>
</dbReference>
<feature type="transmembrane region" description="Helical" evidence="1">
    <location>
        <begin position="221"/>
        <end position="242"/>
    </location>
</feature>
<evidence type="ECO:0000313" key="3">
    <source>
        <dbReference type="Proteomes" id="UP000644548"/>
    </source>
</evidence>
<name>A0ABQ2S9H3_9DEIO</name>
<feature type="transmembrane region" description="Helical" evidence="1">
    <location>
        <begin position="20"/>
        <end position="38"/>
    </location>
</feature>
<dbReference type="EMBL" id="BMQN01000020">
    <property type="protein sequence ID" value="GGS07762.1"/>
    <property type="molecule type" value="Genomic_DNA"/>
</dbReference>
<gene>
    <name evidence="2" type="ORF">GCM10008960_37680</name>
</gene>
<keyword evidence="1" id="KW-0812">Transmembrane</keyword>
<protein>
    <recommendedName>
        <fullName evidence="4">DUF4173 domain-containing protein</fullName>
    </recommendedName>
</protein>
<sequence length="539" mass="56584">MTLPGAPADVPQPPSPAPRLAWPLLTAAGLALAALLLTEGAGGAFGLNLAVWTALYLGVVTWRARREGQPPSPQMPSREGVTLLALAALFGVTFTLWAPTPDLGFLNALALTLCLGLGSAALRFPGLARAGVLDGLGAALSSGLRVIYGLAVLLDRFPWAHLKPASAAPRTWGRVGVGALLTVPLLAVFAPLLAGADASFARALEALLNLNVNFERSISTLGHLIGWLILTGGLVYGALLAARPSLFPPAPRDGRLGLIETGVPLGALALLFTAFAARQLPLLLGGALPGGQTYAAFIREGFGQLMTVALLTAAVLRVAYALSTPDARRRPAFHALNAAVLLPLTVILASAAQRWVLYTQAYGLSETRVLGAAFLVWVTLTLAWLAVTLWRDRASRFAYPALLLGLGTLLVTTALNPAELIARVNIARDLSGVTNAQRTEPQRANAGELLRLGAGAVPVITAHLDVLTDCTSNPGASGVPECIGASSLTRYLRNQYAETRDPRTWTLAYTRARQAALRLPVPTEPVTDPQEDVPVPARR</sequence>
<feature type="transmembrane region" description="Helical" evidence="1">
    <location>
        <begin position="80"/>
        <end position="98"/>
    </location>
</feature>
<comment type="caution">
    <text evidence="2">The sequence shown here is derived from an EMBL/GenBank/DDBJ whole genome shotgun (WGS) entry which is preliminary data.</text>
</comment>
<feature type="transmembrane region" description="Helical" evidence="1">
    <location>
        <begin position="335"/>
        <end position="357"/>
    </location>
</feature>
<keyword evidence="1" id="KW-1133">Transmembrane helix</keyword>
<keyword evidence="1" id="KW-0472">Membrane</keyword>
<evidence type="ECO:0008006" key="4">
    <source>
        <dbReference type="Google" id="ProtNLM"/>
    </source>
</evidence>
<proteinExistence type="predicted"/>
<feature type="transmembrane region" description="Helical" evidence="1">
    <location>
        <begin position="45"/>
        <end position="64"/>
    </location>
</feature>
<evidence type="ECO:0000313" key="2">
    <source>
        <dbReference type="EMBL" id="GGS07762.1"/>
    </source>
</evidence>
<feature type="transmembrane region" description="Helical" evidence="1">
    <location>
        <begin position="369"/>
        <end position="390"/>
    </location>
</feature>